<evidence type="ECO:0000313" key="2">
    <source>
        <dbReference type="EMBL" id="THV30161.1"/>
    </source>
</evidence>
<dbReference type="Proteomes" id="UP000305792">
    <property type="component" value="Unassembled WGS sequence"/>
</dbReference>
<proteinExistence type="predicted"/>
<evidence type="ECO:0000259" key="1">
    <source>
        <dbReference type="Pfam" id="PF13569"/>
    </source>
</evidence>
<accession>A0A4S8PJI8</accession>
<feature type="domain" description="DUF4132" evidence="1">
    <location>
        <begin position="1167"/>
        <end position="1344"/>
    </location>
</feature>
<evidence type="ECO:0000313" key="3">
    <source>
        <dbReference type="Proteomes" id="UP000305792"/>
    </source>
</evidence>
<keyword evidence="3" id="KW-1185">Reference proteome</keyword>
<dbReference type="Pfam" id="PF13569">
    <property type="entry name" value="DUF4132"/>
    <property type="match status" value="1"/>
</dbReference>
<dbReference type="OrthoDB" id="4554725at2"/>
<protein>
    <submittedName>
        <fullName evidence="2">DUF4132 domain-containing protein</fullName>
    </submittedName>
</protein>
<organism evidence="2 3">
    <name type="scientific">Glycomyces paridis</name>
    <dbReference type="NCBI Taxonomy" id="2126555"/>
    <lineage>
        <taxon>Bacteria</taxon>
        <taxon>Bacillati</taxon>
        <taxon>Actinomycetota</taxon>
        <taxon>Actinomycetes</taxon>
        <taxon>Glycomycetales</taxon>
        <taxon>Glycomycetaceae</taxon>
        <taxon>Glycomyces</taxon>
    </lineage>
</organism>
<dbReference type="InterPro" id="IPR025406">
    <property type="entry name" value="DUF4132"/>
</dbReference>
<dbReference type="RefSeq" id="WP_136529034.1">
    <property type="nucleotide sequence ID" value="NZ_STGX01000004.1"/>
</dbReference>
<reference evidence="2 3" key="1">
    <citation type="journal article" date="2018" name="Int. J. Syst. Evol. Microbiol.">
        <title>Glycomyces paridis sp. nov., isolated from the medicinal plant Paris polyphylla.</title>
        <authorList>
            <person name="Fang X.M."/>
            <person name="Bai J.L."/>
            <person name="Su J."/>
            <person name="Zhao L.L."/>
            <person name="Liu H.Y."/>
            <person name="Ma B.P."/>
            <person name="Zhang Y.Q."/>
            <person name="Yu L.Y."/>
        </authorList>
    </citation>
    <scope>NUCLEOTIDE SEQUENCE [LARGE SCALE GENOMIC DNA]</scope>
    <source>
        <strain evidence="2 3">CPCC 204357</strain>
    </source>
</reference>
<comment type="caution">
    <text evidence="2">The sequence shown here is derived from an EMBL/GenBank/DDBJ whole genome shotgun (WGS) entry which is preliminary data.</text>
</comment>
<name>A0A4S8PJI8_9ACTN</name>
<gene>
    <name evidence="2" type="ORF">E9998_07260</name>
</gene>
<sequence>MTEHAAPREDRLELPVLWQRWALPRRANAVRPRLAADPEAAALYEERLAGAPDLLVRARSEERTDRALLARAEAHLDGSPDPAGAAVLADLLDRRDVVSRLAEGRDRPRPKAGRYGERTHLEAWLERGGLAFAVCAAVEELSLRPLHPNRDRSFHSVGYGDPDAGRWGRWAGEARMLHLLRLRLAEAPQEVYDAVAAAVEGHRDTRAKRYAAAVVMPDRHDWVADVLADSLRPSGTKVFDRLAWSMMGTGGHLAMHRRSINPKTFDERSVADLVANLGPAALPVLAATLRFKRLGPTHRHTVLQGVALVPADRAVSVILDDEGGYGAAEAFASVAARFPARTVRVVRARAAAAGAGERARLLGSLKAQPVVAAHLEATEPAAAQEDQVVMPESWEGWALPRRGNAVREACAPDPEAPAREDERLAAAGAVVAAAAEDSPTMAAYARDYLDGEVDPVAAACLAELLDRDHERRCRAERRTGERVPVDLRRESDRIDTWTIRHGLPFAVSAAAAMLGCSLLHRGLRETRGARSGYRLLPWLTGPRLLYTVRARVAEASAEEYAAIVAAVAEHRGNREGRFAAAVVLPDETDWAAEELADPLFHGTAHVDRILWSLVTEPAQVALHRKDVDPATFTRHNVADLVANLGAEALPVLTATLRRKRLPTPARRDVLLGIALLPSDAAVEALLDATGDHGAAQALDAAVARFPDRAERLLTARAAAAEPGERARLLGVLAAAGRGGADTAAPPQARAEDLPRVLVSPPWTEKRANKVPATIAGLAVPEPQVVGRPGEFERALALEPDLVSWGEDYWDAGPSFEDYRTGWRYPDSRLSELARRGPAVADAVVEAVRKHPVHGRVIVPVRSAPAASAAAHWLLRLKAGHAAGLDWFDRHGLHAVPLLLPEAFGPKAYQRVTARGALRLLSWRHGAQAVADRAAQASPEAGEAVAELLDDPLRPLLANPAPGAWADPDRLPPVLLEGGSATLPRTAVAHLVAALTLWAPRVPYPGIESVAAHCDRGSLERFSLALTELWISAGASGDNAWVVLQLGRFGGAGAAALLERHVPRWAARRPELATAGLEALAALPAKHGFPVLYRLSRGDAKPVVREGAALRCAVVADRVGVEVEVLADRLTPAFGLDDPEALVLDYGSRRFRITVDERLNLGAVDAAGKVRPRLPSAGVRDDRDAVAAAKARFQGLGKSLRAEAAFQTARLEEAMLTGRVWSGPDFARLVAHPVLAPIARGLLWLHDDPEGPQGFRLAEDGSFADVHDKSATPPPEAAVRLAHPALLGPDLAAWTEVFTDYAILQPFDQLARSALTLTPEEAESGVLHRFTGAETTFGALLGALEWRRLWWGDERPAWAASAWTHLFSRTLPGGVHLLAEIDPSPDTETPDLQGRHRIAQLWFAPTKNRRRGAAVLRGDAVNPVAVAELLADLVRATGLR</sequence>
<dbReference type="EMBL" id="STGX01000004">
    <property type="protein sequence ID" value="THV30161.1"/>
    <property type="molecule type" value="Genomic_DNA"/>
</dbReference>